<dbReference type="Proteomes" id="UP000176741">
    <property type="component" value="Unassembled WGS sequence"/>
</dbReference>
<name>A0A1F7Y2I7_9BACT</name>
<gene>
    <name evidence="2" type="ORF">A2771_04465</name>
</gene>
<comment type="caution">
    <text evidence="2">The sequence shown here is derived from an EMBL/GenBank/DDBJ whole genome shotgun (WGS) entry which is preliminary data.</text>
</comment>
<dbReference type="EMBL" id="MGGD01000011">
    <property type="protein sequence ID" value="OGM21390.1"/>
    <property type="molecule type" value="Genomic_DNA"/>
</dbReference>
<sequence>MTDKQESEPNEPTTVPQAPPPPKPPSVEELVASQLAALPSLPQDALTVVMTVLATYVGTPTLPVIKVDNETALMELDLTKGWDRRRIKASTNALMEALAESYASVAIDFEKLTGLSTRGLDFEAFASRYTEEREEQSALAGEARRQLEMVKILSGQLGIVNPDPGAQPAKKESKPGFVERLADAVTAAGIRGASPFVEFQKEEDERDLKSPPGWLTDSVLDPDDRDVLIMNLVKTRLEQSQDVSLVWQHLERLSLNRETVTEILRRVSERARKQLDQSKDILTKVEADYRDFEGRLRAIQDLRKIIIAVHSFFFPDEQVRT</sequence>
<reference evidence="2 3" key="1">
    <citation type="journal article" date="2016" name="Nat. Commun.">
        <title>Thousands of microbial genomes shed light on interconnected biogeochemical processes in an aquifer system.</title>
        <authorList>
            <person name="Anantharaman K."/>
            <person name="Brown C.T."/>
            <person name="Hug L.A."/>
            <person name="Sharon I."/>
            <person name="Castelle C.J."/>
            <person name="Probst A.J."/>
            <person name="Thomas B.C."/>
            <person name="Singh A."/>
            <person name="Wilkins M.J."/>
            <person name="Karaoz U."/>
            <person name="Brodie E.L."/>
            <person name="Williams K.H."/>
            <person name="Hubbard S.S."/>
            <person name="Banfield J.F."/>
        </authorList>
    </citation>
    <scope>NUCLEOTIDE SEQUENCE [LARGE SCALE GENOMIC DNA]</scope>
</reference>
<evidence type="ECO:0000313" key="3">
    <source>
        <dbReference type="Proteomes" id="UP000176741"/>
    </source>
</evidence>
<proteinExistence type="predicted"/>
<protein>
    <submittedName>
        <fullName evidence="2">Uncharacterized protein</fullName>
    </submittedName>
</protein>
<evidence type="ECO:0000256" key="1">
    <source>
        <dbReference type="SAM" id="MobiDB-lite"/>
    </source>
</evidence>
<dbReference type="AlphaFoldDB" id="A0A1F7Y2I7"/>
<evidence type="ECO:0000313" key="2">
    <source>
        <dbReference type="EMBL" id="OGM21390.1"/>
    </source>
</evidence>
<feature type="region of interest" description="Disordered" evidence="1">
    <location>
        <begin position="1"/>
        <end position="27"/>
    </location>
</feature>
<accession>A0A1F7Y2I7</accession>
<organism evidence="2 3">
    <name type="scientific">Candidatus Woesebacteria bacterium RIFCSPHIGHO2_01_FULL_38_26b</name>
    <dbReference type="NCBI Taxonomy" id="1802491"/>
    <lineage>
        <taxon>Bacteria</taxon>
        <taxon>Candidatus Woeseibacteriota</taxon>
    </lineage>
</organism>